<evidence type="ECO:0000313" key="5">
    <source>
        <dbReference type="EMBL" id="VVA37319.1"/>
    </source>
</evidence>
<dbReference type="Proteomes" id="UP001054821">
    <property type="component" value="Chromosome 2"/>
</dbReference>
<dbReference type="GO" id="GO:0008180">
    <property type="term" value="C:COP9 signalosome"/>
    <property type="evidence" value="ECO:0007669"/>
    <property type="project" value="UniProtKB-KW"/>
</dbReference>
<dbReference type="PROSITE" id="PS50250">
    <property type="entry name" value="PCI"/>
    <property type="match status" value="1"/>
</dbReference>
<accession>A0A5E4GBW9</accession>
<dbReference type="SMART" id="SM00088">
    <property type="entry name" value="PINT"/>
    <property type="match status" value="1"/>
</dbReference>
<protein>
    <submittedName>
        <fullName evidence="5">PREDICTED: COP9</fullName>
    </submittedName>
</protein>
<sequence length="321" mass="36641">MDIEQKQEEIIDHFVKQASSLEGSALGSLVVEATSHPSLFAFSEILAVPNVLQLEGTETSVNLDVLRLFSQGTWSDYKSDASRLPHLVPDQVLKLKQLTVLTLAETNKVLPYDQLMQELDVINVRELEDFLINECMYAGIVRGKLDQLRKCFEVQFAAGRDPRPGQLGSMIHTLSNWLDTSNNLLISIQEKMKWADTMTELAKEHKKEVEDRVEEVKKSSSHKADIDFRGHEEIYSEPGGVMDYEEDRSRPKRIMCTYQANRIRASNLAILQDHQGDSVLKRLRGSHHPHLGVPQLSPQGYICYATHWGDNWLDKFWIEIL</sequence>
<evidence type="ECO:0000313" key="6">
    <source>
        <dbReference type="Proteomes" id="UP000327085"/>
    </source>
</evidence>
<name>A0A5E4GBW9_PRUDU</name>
<feature type="domain" description="PCI" evidence="3">
    <location>
        <begin position="1"/>
        <end position="159"/>
    </location>
</feature>
<evidence type="ECO:0000256" key="1">
    <source>
        <dbReference type="ARBA" id="ARBA00008482"/>
    </source>
</evidence>
<reference evidence="4 7" key="3">
    <citation type="journal article" date="2022" name="G3 (Bethesda)">
        <title>Whole-genome sequence and methylome profiling of the almond [Prunus dulcis (Mill.) D.A. Webb] cultivar 'Nonpareil'.</title>
        <authorList>
            <person name="D'Amico-Willman K.M."/>
            <person name="Ouma W.Z."/>
            <person name="Meulia T."/>
            <person name="Sideli G.M."/>
            <person name="Gradziel T.M."/>
            <person name="Fresnedo-Ramirez J."/>
        </authorList>
    </citation>
    <scope>NUCLEOTIDE SEQUENCE [LARGE SCALE GENOMIC DNA]</scope>
    <source>
        <strain evidence="4">Clone GOH B32 T37-40</strain>
    </source>
</reference>
<dbReference type="PANTHER" id="PTHR15350:SF5">
    <property type="entry name" value="COP9 SIGNALOSOME COMPLEX SUBUNIT 7"/>
    <property type="match status" value="1"/>
</dbReference>
<keyword evidence="2" id="KW-0736">Signalosome</keyword>
<reference evidence="5" key="1">
    <citation type="submission" date="2019-07" db="EMBL/GenBank/DDBJ databases">
        <authorList>
            <person name="Alioto T."/>
            <person name="Alioto T."/>
            <person name="Gomez Garrido J."/>
        </authorList>
    </citation>
    <scope>NUCLEOTIDE SEQUENCE</scope>
</reference>
<evidence type="ECO:0000313" key="7">
    <source>
        <dbReference type="Proteomes" id="UP001054821"/>
    </source>
</evidence>
<evidence type="ECO:0000313" key="4">
    <source>
        <dbReference type="EMBL" id="KAI5345005.1"/>
    </source>
</evidence>
<dbReference type="InParanoid" id="A0A5E4GBW9"/>
<dbReference type="OMA" id="GTYKQFR"/>
<dbReference type="GO" id="GO:0010387">
    <property type="term" value="P:COP9 signalosome assembly"/>
    <property type="evidence" value="ECO:0007669"/>
    <property type="project" value="EnsemblPlants"/>
</dbReference>
<evidence type="ECO:0000259" key="3">
    <source>
        <dbReference type="PROSITE" id="PS50250"/>
    </source>
</evidence>
<evidence type="ECO:0000256" key="2">
    <source>
        <dbReference type="ARBA" id="ARBA00022790"/>
    </source>
</evidence>
<reference evidence="6" key="2">
    <citation type="journal article" date="2020" name="Plant J.">
        <title>Transposons played a major role in the diversification between the closely related almond and peach genomes: results from the almond genome sequence.</title>
        <authorList>
            <person name="Alioto T."/>
            <person name="Alexiou K.G."/>
            <person name="Bardil A."/>
            <person name="Barteri F."/>
            <person name="Castanera R."/>
            <person name="Cruz F."/>
            <person name="Dhingra A."/>
            <person name="Duval H."/>
            <person name="Fernandez I Marti A."/>
            <person name="Frias L."/>
            <person name="Galan B."/>
            <person name="Garcia J.L."/>
            <person name="Howad W."/>
            <person name="Gomez-Garrido J."/>
            <person name="Gut M."/>
            <person name="Julca I."/>
            <person name="Morata J."/>
            <person name="Puigdomenech P."/>
            <person name="Ribeca P."/>
            <person name="Rubio Cabetas M.J."/>
            <person name="Vlasova A."/>
            <person name="Wirthensohn M."/>
            <person name="Garcia-Mas J."/>
            <person name="Gabaldon T."/>
            <person name="Casacuberta J.M."/>
            <person name="Arus P."/>
        </authorList>
    </citation>
    <scope>NUCLEOTIDE SEQUENCE [LARGE SCALE GENOMIC DNA]</scope>
    <source>
        <strain evidence="6">cv. Texas</strain>
    </source>
</reference>
<dbReference type="Gramene" id="VVA37319">
    <property type="protein sequence ID" value="VVA37319"/>
    <property type="gene ID" value="Prudul26B022702"/>
</dbReference>
<dbReference type="Pfam" id="PF22061">
    <property type="entry name" value="CSN7_HB_subdom"/>
    <property type="match status" value="1"/>
</dbReference>
<dbReference type="InterPro" id="IPR000717">
    <property type="entry name" value="PCI_dom"/>
</dbReference>
<dbReference type="Proteomes" id="UP000327085">
    <property type="component" value="Chromosome 2"/>
</dbReference>
<proteinExistence type="inferred from homology"/>
<dbReference type="InterPro" id="IPR045237">
    <property type="entry name" value="COPS7/eIF3m"/>
</dbReference>
<comment type="similarity">
    <text evidence="1">Belongs to the CSN7/EIF3M family. CSN7 subfamily.</text>
</comment>
<gene>
    <name evidence="5" type="ORF">ALMOND_2B022702</name>
    <name evidence="4" type="ORF">L3X38_012882</name>
</gene>
<organism evidence="5 6">
    <name type="scientific">Prunus dulcis</name>
    <name type="common">Almond</name>
    <name type="synonym">Amygdalus dulcis</name>
    <dbReference type="NCBI Taxonomy" id="3755"/>
    <lineage>
        <taxon>Eukaryota</taxon>
        <taxon>Viridiplantae</taxon>
        <taxon>Streptophyta</taxon>
        <taxon>Embryophyta</taxon>
        <taxon>Tracheophyta</taxon>
        <taxon>Spermatophyta</taxon>
        <taxon>Magnoliopsida</taxon>
        <taxon>eudicotyledons</taxon>
        <taxon>Gunneridae</taxon>
        <taxon>Pentapetalae</taxon>
        <taxon>rosids</taxon>
        <taxon>fabids</taxon>
        <taxon>Rosales</taxon>
        <taxon>Rosaceae</taxon>
        <taxon>Amygdaloideae</taxon>
        <taxon>Amygdaleae</taxon>
        <taxon>Prunus</taxon>
    </lineage>
</organism>
<dbReference type="GO" id="GO:0000338">
    <property type="term" value="P:protein deneddylation"/>
    <property type="evidence" value="ECO:0007669"/>
    <property type="project" value="EnsemblPlants"/>
</dbReference>
<dbReference type="Pfam" id="PF01399">
    <property type="entry name" value="PCI"/>
    <property type="match status" value="1"/>
</dbReference>
<keyword evidence="7" id="KW-1185">Reference proteome</keyword>
<dbReference type="EMBL" id="CABIKO010000526">
    <property type="protein sequence ID" value="VVA37319.1"/>
    <property type="molecule type" value="Genomic_DNA"/>
</dbReference>
<dbReference type="AlphaFoldDB" id="A0A5E4GBW9"/>
<dbReference type="PANTHER" id="PTHR15350">
    <property type="entry name" value="COP9 SIGNALOSOME COMPLEX SUBUNIT 7/DENDRITIC CELL PROTEIN GA17"/>
    <property type="match status" value="1"/>
</dbReference>
<dbReference type="EMBL" id="JAJFAZ020000002">
    <property type="protein sequence ID" value="KAI5345005.1"/>
    <property type="molecule type" value="Genomic_DNA"/>
</dbReference>